<evidence type="ECO:0000313" key="1">
    <source>
        <dbReference type="EMBL" id="MDE5412848.1"/>
    </source>
</evidence>
<evidence type="ECO:0000313" key="2">
    <source>
        <dbReference type="Proteomes" id="UP001148125"/>
    </source>
</evidence>
<protein>
    <recommendedName>
        <fullName evidence="3">Zinc ribbon domain-containing protein</fullName>
    </recommendedName>
</protein>
<gene>
    <name evidence="1" type="ORF">N7Z68_05585</name>
</gene>
<dbReference type="Proteomes" id="UP001148125">
    <property type="component" value="Unassembled WGS sequence"/>
</dbReference>
<reference evidence="1" key="1">
    <citation type="submission" date="2024-05" db="EMBL/GenBank/DDBJ databases">
        <title>Alkalihalobacillus sp. strain MEB203 novel alkaliphilic bacterium from Lonar Lake, India.</title>
        <authorList>
            <person name="Joshi A."/>
            <person name="Thite S."/>
            <person name="Mengade P."/>
        </authorList>
    </citation>
    <scope>NUCLEOTIDE SEQUENCE</scope>
    <source>
        <strain evidence="1">MEB 203</strain>
    </source>
</reference>
<sequence>MLYPAFFCRECGRDLTEEIENTKDSNSTCEKCKTIKESYDQFKGIMGQSDLWRRK</sequence>
<dbReference type="RefSeq" id="WP_275117480.1">
    <property type="nucleotide sequence ID" value="NZ_JAOTPO010000003.1"/>
</dbReference>
<dbReference type="EMBL" id="JAOTPO010000003">
    <property type="protein sequence ID" value="MDE5412848.1"/>
    <property type="molecule type" value="Genomic_DNA"/>
</dbReference>
<proteinExistence type="predicted"/>
<name>A0ABT5VBK9_9BACI</name>
<accession>A0ABT5VBK9</accession>
<keyword evidence="2" id="KW-1185">Reference proteome</keyword>
<organism evidence="1 2">
    <name type="scientific">Alkalihalobacterium chitinilyticum</name>
    <dbReference type="NCBI Taxonomy" id="2980103"/>
    <lineage>
        <taxon>Bacteria</taxon>
        <taxon>Bacillati</taxon>
        <taxon>Bacillota</taxon>
        <taxon>Bacilli</taxon>
        <taxon>Bacillales</taxon>
        <taxon>Bacillaceae</taxon>
        <taxon>Alkalihalobacterium</taxon>
    </lineage>
</organism>
<comment type="caution">
    <text evidence="1">The sequence shown here is derived from an EMBL/GenBank/DDBJ whole genome shotgun (WGS) entry which is preliminary data.</text>
</comment>
<evidence type="ECO:0008006" key="3">
    <source>
        <dbReference type="Google" id="ProtNLM"/>
    </source>
</evidence>